<evidence type="ECO:0000256" key="8">
    <source>
        <dbReference type="ARBA" id="ARBA00022989"/>
    </source>
</evidence>
<protein>
    <recommendedName>
        <fullName evidence="11">Potassium-transporting ATPase KdpC subunit</fullName>
    </recommendedName>
    <alternativeName>
        <fullName evidence="11">ATP phosphohydrolase [potassium-transporting] C chain</fullName>
    </alternativeName>
    <alternativeName>
        <fullName evidence="11">Potassium-binding and translocating subunit C</fullName>
    </alternativeName>
    <alternativeName>
        <fullName evidence="11">Potassium-translocating ATPase C chain</fullName>
    </alternativeName>
</protein>
<evidence type="ECO:0000256" key="10">
    <source>
        <dbReference type="ARBA" id="ARBA00023136"/>
    </source>
</evidence>
<evidence type="ECO:0000313" key="12">
    <source>
        <dbReference type="EMBL" id="QYD71510.1"/>
    </source>
</evidence>
<dbReference type="NCBIfam" id="TIGR00681">
    <property type="entry name" value="kdpC"/>
    <property type="match status" value="1"/>
</dbReference>
<evidence type="ECO:0000256" key="2">
    <source>
        <dbReference type="ARBA" id="ARBA00022475"/>
    </source>
</evidence>
<accession>A0ABX8UW97</accession>
<keyword evidence="13" id="KW-1185">Reference proteome</keyword>
<feature type="transmembrane region" description="Helical" evidence="11">
    <location>
        <begin position="29"/>
        <end position="47"/>
    </location>
</feature>
<keyword evidence="4 11" id="KW-0812">Transmembrane</keyword>
<dbReference type="Proteomes" id="UP000826462">
    <property type="component" value="Chromosome 2"/>
</dbReference>
<name>A0ABX8UW97_9BURK</name>
<comment type="subcellular location">
    <subcellularLocation>
        <location evidence="11">Cell membrane</location>
        <topology evidence="11">Single-pass membrane protein</topology>
    </subcellularLocation>
</comment>
<gene>
    <name evidence="11 12" type="primary">kdpC</name>
    <name evidence="12" type="ORF">KZJ38_31345</name>
</gene>
<keyword evidence="6 11" id="KW-0067">ATP-binding</keyword>
<reference evidence="12 13" key="1">
    <citation type="submission" date="2021-07" db="EMBL/GenBank/DDBJ databases">
        <title>Paraburkholderia edwinii protects Aspergillus sp. from phenazines by acting as a toxin sponge.</title>
        <authorList>
            <person name="Dahlstrom K.M."/>
            <person name="Newman D.K."/>
        </authorList>
    </citation>
    <scope>NUCLEOTIDE SEQUENCE [LARGE SCALE GENOMIC DNA]</scope>
    <source>
        <strain evidence="12 13">Pe01</strain>
    </source>
</reference>
<evidence type="ECO:0000256" key="7">
    <source>
        <dbReference type="ARBA" id="ARBA00022958"/>
    </source>
</evidence>
<keyword evidence="8 11" id="KW-1133">Transmembrane helix</keyword>
<dbReference type="NCBIfam" id="NF001454">
    <property type="entry name" value="PRK00315.1"/>
    <property type="match status" value="1"/>
</dbReference>
<keyword evidence="5 11" id="KW-0547">Nucleotide-binding</keyword>
<evidence type="ECO:0000256" key="9">
    <source>
        <dbReference type="ARBA" id="ARBA00023065"/>
    </source>
</evidence>
<sequence>MSTISQSQSQSQDAQAPAVPLMRGVARSAIASAVFFMLVAGLAYPLVTTGVAQLVMPSQANGSLVQRNGVTVGSLLIGQSFAQPTYFHPRPSATLGTDPSNPNQTVAQPYNAANSGASNLGPASKSLIDQVSARAAAYRKENGLTPDAPVPVDAVTASGSGLDPEISIDNAMLQAARVAKARGMSIDAMRDLIERNTTHRQLGVLGDPRIDVLKLNLALDAAAAQGTAAQPAPARSHSQ</sequence>
<dbReference type="HAMAP" id="MF_00276">
    <property type="entry name" value="KdpC"/>
    <property type="match status" value="1"/>
</dbReference>
<dbReference type="EMBL" id="CP080096">
    <property type="protein sequence ID" value="QYD71510.1"/>
    <property type="molecule type" value="Genomic_DNA"/>
</dbReference>
<keyword evidence="7 11" id="KW-0630">Potassium</keyword>
<dbReference type="Pfam" id="PF02669">
    <property type="entry name" value="KdpC"/>
    <property type="match status" value="1"/>
</dbReference>
<keyword evidence="3 11" id="KW-0633">Potassium transport</keyword>
<dbReference type="PANTHER" id="PTHR30042:SF2">
    <property type="entry name" value="POTASSIUM-TRANSPORTING ATPASE KDPC SUBUNIT"/>
    <property type="match status" value="1"/>
</dbReference>
<evidence type="ECO:0000256" key="3">
    <source>
        <dbReference type="ARBA" id="ARBA00022538"/>
    </source>
</evidence>
<evidence type="ECO:0000313" key="13">
    <source>
        <dbReference type="Proteomes" id="UP000826462"/>
    </source>
</evidence>
<organism evidence="12 13">
    <name type="scientific">Paraburkholderia edwinii</name>
    <dbReference type="NCBI Taxonomy" id="2861782"/>
    <lineage>
        <taxon>Bacteria</taxon>
        <taxon>Pseudomonadati</taxon>
        <taxon>Pseudomonadota</taxon>
        <taxon>Betaproteobacteria</taxon>
        <taxon>Burkholderiales</taxon>
        <taxon>Burkholderiaceae</taxon>
        <taxon>Paraburkholderia</taxon>
    </lineage>
</organism>
<evidence type="ECO:0000256" key="6">
    <source>
        <dbReference type="ARBA" id="ARBA00022840"/>
    </source>
</evidence>
<evidence type="ECO:0000256" key="4">
    <source>
        <dbReference type="ARBA" id="ARBA00022692"/>
    </source>
</evidence>
<dbReference type="PIRSF" id="PIRSF001296">
    <property type="entry name" value="K_ATPase_KdpC"/>
    <property type="match status" value="1"/>
</dbReference>
<keyword evidence="10 11" id="KW-0472">Membrane</keyword>
<evidence type="ECO:0000256" key="11">
    <source>
        <dbReference type="HAMAP-Rule" id="MF_00276"/>
    </source>
</evidence>
<keyword evidence="9 11" id="KW-0406">Ion transport</keyword>
<evidence type="ECO:0000256" key="5">
    <source>
        <dbReference type="ARBA" id="ARBA00022741"/>
    </source>
</evidence>
<dbReference type="InterPro" id="IPR003820">
    <property type="entry name" value="KdpC"/>
</dbReference>
<evidence type="ECO:0000256" key="1">
    <source>
        <dbReference type="ARBA" id="ARBA00022448"/>
    </source>
</evidence>
<keyword evidence="1 11" id="KW-0813">Transport</keyword>
<comment type="subunit">
    <text evidence="11">The system is composed of three essential subunits: KdpA, KdpB and KdpC.</text>
</comment>
<keyword evidence="2 11" id="KW-1003">Cell membrane</keyword>
<dbReference type="PANTHER" id="PTHR30042">
    <property type="entry name" value="POTASSIUM-TRANSPORTING ATPASE C CHAIN"/>
    <property type="match status" value="1"/>
</dbReference>
<proteinExistence type="inferred from homology"/>
<comment type="similarity">
    <text evidence="11">Belongs to the KdpC family.</text>
</comment>
<comment type="function">
    <text evidence="11">Part of the high-affinity ATP-driven potassium transport (or Kdp) system, which catalyzes the hydrolysis of ATP coupled with the electrogenic transport of potassium into the cytoplasm. This subunit acts as a catalytic chaperone that increases the ATP-binding affinity of the ATP-hydrolyzing subunit KdpB by the formation of a transient KdpB/KdpC/ATP ternary complex.</text>
</comment>